<gene>
    <name evidence="1" type="ORF">QOZ94_004264</name>
</gene>
<name>A0ABU0LJX5_XANAG</name>
<evidence type="ECO:0000313" key="1">
    <source>
        <dbReference type="EMBL" id="MDQ0507440.1"/>
    </source>
</evidence>
<sequence length="130" mass="13581">MTPFGLLLQLSGLSQREAGAFLVISPSMIDKMTRGTRAASAGVMREMRDLIERQDEAAAQAIAQIAHMGPSEIELGYPADDHEAQALGWPCVGAWRGMAARVIAATTAPITLVPRGATAGTAAAADRHGL</sequence>
<protein>
    <recommendedName>
        <fullName evidence="3">XRE family transcriptional regulator</fullName>
    </recommendedName>
</protein>
<keyword evidence="2" id="KW-1185">Reference proteome</keyword>
<comment type="caution">
    <text evidence="1">The sequence shown here is derived from an EMBL/GenBank/DDBJ whole genome shotgun (WGS) entry which is preliminary data.</text>
</comment>
<dbReference type="Proteomes" id="UP001241747">
    <property type="component" value="Unassembled WGS sequence"/>
</dbReference>
<reference evidence="1 2" key="1">
    <citation type="submission" date="2023-07" db="EMBL/GenBank/DDBJ databases">
        <title>Genomic Encyclopedia of Type Strains, Phase IV (KMG-IV): sequencing the most valuable type-strain genomes for metagenomic binning, comparative biology and taxonomic classification.</title>
        <authorList>
            <person name="Goeker M."/>
        </authorList>
    </citation>
    <scope>NUCLEOTIDE SEQUENCE [LARGE SCALE GENOMIC DNA]</scope>
    <source>
        <strain evidence="1 2">DSM 3770</strain>
    </source>
</reference>
<organism evidence="1 2">
    <name type="scientific">Xanthobacter agilis</name>
    <dbReference type="NCBI Taxonomy" id="47492"/>
    <lineage>
        <taxon>Bacteria</taxon>
        <taxon>Pseudomonadati</taxon>
        <taxon>Pseudomonadota</taxon>
        <taxon>Alphaproteobacteria</taxon>
        <taxon>Hyphomicrobiales</taxon>
        <taxon>Xanthobacteraceae</taxon>
        <taxon>Xanthobacter</taxon>
    </lineage>
</organism>
<evidence type="ECO:0008006" key="3">
    <source>
        <dbReference type="Google" id="ProtNLM"/>
    </source>
</evidence>
<dbReference type="RefSeq" id="WP_237345824.1">
    <property type="nucleotide sequence ID" value="NZ_JABWGX010000013.1"/>
</dbReference>
<accession>A0ABU0LJX5</accession>
<proteinExistence type="predicted"/>
<dbReference type="EMBL" id="JAUSVY010000018">
    <property type="protein sequence ID" value="MDQ0507440.1"/>
    <property type="molecule type" value="Genomic_DNA"/>
</dbReference>
<evidence type="ECO:0000313" key="2">
    <source>
        <dbReference type="Proteomes" id="UP001241747"/>
    </source>
</evidence>